<evidence type="ECO:0000256" key="12">
    <source>
        <dbReference type="SAM" id="MobiDB-lite"/>
    </source>
</evidence>
<dbReference type="SUPFAM" id="SSF48371">
    <property type="entry name" value="ARM repeat"/>
    <property type="match status" value="1"/>
</dbReference>
<feature type="domain" description="W2" evidence="14">
    <location>
        <begin position="651"/>
        <end position="826"/>
    </location>
</feature>
<dbReference type="Proteomes" id="UP000243015">
    <property type="component" value="Unassembled WGS sequence"/>
</dbReference>
<dbReference type="InterPro" id="IPR044123">
    <property type="entry name" value="W2_eIF2B_epsilon"/>
</dbReference>
<dbReference type="SUPFAM" id="SSF53448">
    <property type="entry name" value="Nucleotide-diphospho-sugar transferases"/>
    <property type="match status" value="1"/>
</dbReference>
<dbReference type="GO" id="GO:0003743">
    <property type="term" value="F:translation initiation factor activity"/>
    <property type="evidence" value="ECO:0007669"/>
    <property type="project" value="UniProtKB-KW"/>
</dbReference>
<dbReference type="VEuPathDB" id="FungiDB:TERG_01115"/>
<sequence>MQLYKLGAVLLLSAIAIAAPSPDPNGIFKRKGCTLPGQDCVIDSQCCFRQKCIAHTIKTNAPRCGPWIFTWKSHKHDTRKQGRALVLVKICPRRESVQGDYSPTTHDSDNYHTMAPKGSKQRGGGVPKGNKKRGEGTTRRRDPMIDERQQPFQAVVVTDIFETRFEPFTLEKPRCLLPIANTLLIDYTLEFLSNAGMEEVLLYAGAHADMLETYLNGSKWKSDISPFTKVRLIRTAATTFGEVMRDLHEKHLMNGDFLLVNGDVIGNIPLEQALIEHRARRERNRNAIMTMILREVGESNRVRKSADAPLFVIDPTKDRCLHYEELPYHSHDGYDLPSNLEIDPELLDAHAEIDVRNDLYDCRIDICTPEVLGLWADSFDYQSPRTHFLHGVLKDYELNGMTIHTHILKDHYATRVQNLHAYDLVSRDVISRWTFPLCPDTNLFPGYTYTFKRNFVYQEQGVVLARSAAIHSRTVVGKDTTIGDGAVVTNSVIGRRCKIGNNVVLDGAYIWDDVVVGEATEIRHAIVANGSVIGDKCRIEPGALLSYNVKISSGISIPEGKSITTFQRDLDRKVQNDAKLVGKNGEGFEFVYEEDEDEEEIDFIPGLMYNMAELSLSDASISTLTSDKTEDGDFGFRSRSDSVSTTTSDDEGRDQFHHDAVSSVFDGLKEGLSAEVVQLELVGLRMSANASEHQVRRAVVMAFMKYIQHVTEAGTVGLADSVRELFKKYKDTIMRIVFDHDTDDKPDQVDLLLLFQKDLTERNKGGNILLFTAKELYDLEIVDAEAFSQWWNDERSTATPAMESVRTQTKPFIDWLEAESEDDDDDDDDDDDEEQEDDDDESES</sequence>
<dbReference type="Pfam" id="PF00483">
    <property type="entry name" value="NTP_transferase"/>
    <property type="match status" value="1"/>
</dbReference>
<dbReference type="FunFam" id="3.90.550.10:FF:000066">
    <property type="entry name" value="Translation initiation factor eIF-2B subunit epsilon"/>
    <property type="match status" value="1"/>
</dbReference>
<evidence type="ECO:0000313" key="16">
    <source>
        <dbReference type="Proteomes" id="UP000243015"/>
    </source>
</evidence>
<reference evidence="15 16" key="1">
    <citation type="submission" date="2016-05" db="EMBL/GenBank/DDBJ databases">
        <title>Genome sequencing of Trichophyton rubrum CMCC(F)T1i isolated from hair.</title>
        <authorList>
            <person name="Zhan P."/>
            <person name="Tao Y."/>
            <person name="Liu W."/>
        </authorList>
    </citation>
    <scope>NUCLEOTIDE SEQUENCE [LARGE SCALE GENOMIC DNA]</scope>
    <source>
        <strain evidence="16">CMCC(F)T1i</strain>
    </source>
</reference>
<dbReference type="SUPFAM" id="SSF51161">
    <property type="entry name" value="Trimeric LpxA-like enzymes"/>
    <property type="match status" value="1"/>
</dbReference>
<dbReference type="Gene3D" id="1.25.40.180">
    <property type="match status" value="1"/>
</dbReference>
<evidence type="ECO:0000256" key="6">
    <source>
        <dbReference type="ARBA" id="ARBA00022917"/>
    </source>
</evidence>
<comment type="subunit">
    <text evidence="11">Component of the translation initiation factor 2B (eIF2B) complex which is a heterodecamer of two sets of five different subunits: alpha, beta, gamma, delta and epsilon. Subunits alpha, beta and delta comprise a regulatory subcomplex and subunits epsilon and gamma comprise a catalytic subcomplex. Within the complex, the hexameric regulatory complex resides at the center, with the two heterodimeric catalytic subcomplexes bound on opposite sides.</text>
</comment>
<evidence type="ECO:0000256" key="10">
    <source>
        <dbReference type="ARBA" id="ARBA00044345"/>
    </source>
</evidence>
<evidence type="ECO:0000256" key="7">
    <source>
        <dbReference type="ARBA" id="ARBA00030179"/>
    </source>
</evidence>
<feature type="region of interest" description="Disordered" evidence="12">
    <location>
        <begin position="98"/>
        <end position="143"/>
    </location>
</feature>
<dbReference type="InterPro" id="IPR056764">
    <property type="entry name" value="LbH_EIF2B3/5"/>
</dbReference>
<dbReference type="PANTHER" id="PTHR45887">
    <property type="entry name" value="TRANSLATION INITIATION FACTOR EIF-2B SUBUNIT EPSILON"/>
    <property type="match status" value="1"/>
</dbReference>
<comment type="subcellular location">
    <subcellularLocation>
        <location evidence="1">Cytoplasm</location>
        <location evidence="1">Cytosol</location>
    </subcellularLocation>
</comment>
<dbReference type="CDD" id="cd05787">
    <property type="entry name" value="LbH_eIF2B_epsilon"/>
    <property type="match status" value="1"/>
</dbReference>
<dbReference type="PROSITE" id="PS51363">
    <property type="entry name" value="W2"/>
    <property type="match status" value="1"/>
</dbReference>
<dbReference type="Pfam" id="PF25084">
    <property type="entry name" value="LbH_EIF2B"/>
    <property type="match status" value="1"/>
</dbReference>
<dbReference type="InterPro" id="IPR035543">
    <property type="entry name" value="eIF-2B_epsilon_N"/>
</dbReference>
<dbReference type="GO" id="GO:0005085">
    <property type="term" value="F:guanyl-nucleotide exchange factor activity"/>
    <property type="evidence" value="ECO:0007669"/>
    <property type="project" value="InterPro"/>
</dbReference>
<dbReference type="GO" id="GO:0005851">
    <property type="term" value="C:eukaryotic translation initiation factor 2B complex"/>
    <property type="evidence" value="ECO:0007669"/>
    <property type="project" value="TreeGrafter"/>
</dbReference>
<dbReference type="AlphaFoldDB" id="A0A178ES92"/>
<feature type="region of interest" description="Disordered" evidence="12">
    <location>
        <begin position="798"/>
        <end position="844"/>
    </location>
</feature>
<evidence type="ECO:0000256" key="9">
    <source>
        <dbReference type="ARBA" id="ARBA00044144"/>
    </source>
</evidence>
<evidence type="ECO:0000259" key="14">
    <source>
        <dbReference type="PROSITE" id="PS51363"/>
    </source>
</evidence>
<keyword evidence="6" id="KW-0648">Protein biosynthesis</keyword>
<evidence type="ECO:0000313" key="15">
    <source>
        <dbReference type="EMBL" id="OAL62922.1"/>
    </source>
</evidence>
<evidence type="ECO:0000256" key="4">
    <source>
        <dbReference type="ARBA" id="ARBA00022490"/>
    </source>
</evidence>
<feature type="chain" id="PRO_5008085662" description="Mannose-1-phosphate guanyltransferase" evidence="13">
    <location>
        <begin position="19"/>
        <end position="844"/>
    </location>
</feature>
<keyword evidence="4" id="KW-0963">Cytoplasm</keyword>
<keyword evidence="5 15" id="KW-0396">Initiation factor</keyword>
<evidence type="ECO:0000256" key="8">
    <source>
        <dbReference type="ARBA" id="ARBA00031190"/>
    </source>
</evidence>
<gene>
    <name evidence="15" type="ORF">A7C99_5307</name>
</gene>
<feature type="compositionally biased region" description="Acidic residues" evidence="12">
    <location>
        <begin position="816"/>
        <end position="844"/>
    </location>
</feature>
<protein>
    <recommendedName>
        <fullName evidence="3">Mannose-1-phosphate guanyltransferase</fullName>
    </recommendedName>
    <alternativeName>
        <fullName evidence="8">GDP-mannose pyrophosphorylase</fullName>
    </alternativeName>
    <alternativeName>
        <fullName evidence="7">GTP-mannose-1-phosphate guanylyltransferase</fullName>
    </alternativeName>
    <alternativeName>
        <fullName evidence="9">Translation initiation factor eIF2B subunit epsilon</fullName>
    </alternativeName>
    <alternativeName>
        <fullName evidence="10">eIF2B GDP-GTP exchange factor subunit epsilon</fullName>
    </alternativeName>
</protein>
<evidence type="ECO:0000256" key="3">
    <source>
        <dbReference type="ARBA" id="ARBA00018601"/>
    </source>
</evidence>
<dbReference type="GO" id="GO:0031369">
    <property type="term" value="F:translation initiation factor binding"/>
    <property type="evidence" value="ECO:0007669"/>
    <property type="project" value="InterPro"/>
</dbReference>
<comment type="similarity">
    <text evidence="2">Belongs to the eIF-2B gamma/epsilon subunits family.</text>
</comment>
<dbReference type="InterPro" id="IPR005835">
    <property type="entry name" value="NTP_transferase_dom"/>
</dbReference>
<proteinExistence type="inferred from homology"/>
<dbReference type="Pfam" id="PF02020">
    <property type="entry name" value="W2"/>
    <property type="match status" value="1"/>
</dbReference>
<organism evidence="15 16">
    <name type="scientific">Trichophyton rubrum</name>
    <name type="common">Athlete's foot fungus</name>
    <name type="synonym">Epidermophyton rubrum</name>
    <dbReference type="NCBI Taxonomy" id="5551"/>
    <lineage>
        <taxon>Eukaryota</taxon>
        <taxon>Fungi</taxon>
        <taxon>Dikarya</taxon>
        <taxon>Ascomycota</taxon>
        <taxon>Pezizomycotina</taxon>
        <taxon>Eurotiomycetes</taxon>
        <taxon>Eurotiomycetidae</taxon>
        <taxon>Onygenales</taxon>
        <taxon>Arthrodermataceae</taxon>
        <taxon>Trichophyton</taxon>
    </lineage>
</organism>
<dbReference type="Gene3D" id="3.90.550.10">
    <property type="entry name" value="Spore Coat Polysaccharide Biosynthesis Protein SpsA, Chain A"/>
    <property type="match status" value="1"/>
</dbReference>
<name>A0A178ES92_TRIRU</name>
<accession>A0A178ES92</accession>
<feature type="compositionally biased region" description="Basic and acidic residues" evidence="12">
    <location>
        <begin position="132"/>
        <end position="143"/>
    </location>
</feature>
<dbReference type="InterPro" id="IPR003307">
    <property type="entry name" value="W2_domain"/>
</dbReference>
<evidence type="ECO:0000256" key="2">
    <source>
        <dbReference type="ARBA" id="ARBA00007878"/>
    </source>
</evidence>
<evidence type="ECO:0000256" key="1">
    <source>
        <dbReference type="ARBA" id="ARBA00004514"/>
    </source>
</evidence>
<evidence type="ECO:0000256" key="11">
    <source>
        <dbReference type="ARBA" id="ARBA00046432"/>
    </source>
</evidence>
<dbReference type="GO" id="GO:0005829">
    <property type="term" value="C:cytosol"/>
    <property type="evidence" value="ECO:0007669"/>
    <property type="project" value="UniProtKB-SubCell"/>
</dbReference>
<comment type="caution">
    <text evidence="15">The sequence shown here is derived from an EMBL/GenBank/DDBJ whole genome shotgun (WGS) entry which is preliminary data.</text>
</comment>
<dbReference type="CDD" id="cd04197">
    <property type="entry name" value="eIF-2B_epsilon_N"/>
    <property type="match status" value="1"/>
</dbReference>
<keyword evidence="13" id="KW-0732">Signal</keyword>
<dbReference type="InterPro" id="IPR016024">
    <property type="entry name" value="ARM-type_fold"/>
</dbReference>
<dbReference type="InterPro" id="IPR051956">
    <property type="entry name" value="eIF2B_epsilon"/>
</dbReference>
<dbReference type="InterPro" id="IPR011004">
    <property type="entry name" value="Trimer_LpxA-like_sf"/>
</dbReference>
<feature type="signal peptide" evidence="13">
    <location>
        <begin position="1"/>
        <end position="18"/>
    </location>
</feature>
<dbReference type="EMBL" id="LHPM01000018">
    <property type="protein sequence ID" value="OAL62922.1"/>
    <property type="molecule type" value="Genomic_DNA"/>
</dbReference>
<dbReference type="CDD" id="cd11558">
    <property type="entry name" value="W2_eIF2B_epsilon"/>
    <property type="match status" value="1"/>
</dbReference>
<evidence type="ECO:0000256" key="5">
    <source>
        <dbReference type="ARBA" id="ARBA00022540"/>
    </source>
</evidence>
<dbReference type="PANTHER" id="PTHR45887:SF1">
    <property type="entry name" value="TRANSLATION INITIATION FACTOR EIF-2B SUBUNIT EPSILON"/>
    <property type="match status" value="1"/>
</dbReference>
<dbReference type="SMART" id="SM00515">
    <property type="entry name" value="eIF5C"/>
    <property type="match status" value="1"/>
</dbReference>
<evidence type="ECO:0000256" key="13">
    <source>
        <dbReference type="SAM" id="SignalP"/>
    </source>
</evidence>
<dbReference type="InterPro" id="IPR029044">
    <property type="entry name" value="Nucleotide-diphossugar_trans"/>
</dbReference>
<feature type="region of interest" description="Disordered" evidence="12">
    <location>
        <begin position="635"/>
        <end position="655"/>
    </location>
</feature>
<dbReference type="Gene3D" id="2.160.10.10">
    <property type="entry name" value="Hexapeptide repeat proteins"/>
    <property type="match status" value="1"/>
</dbReference>